<accession>A0A6J6CHI7</accession>
<protein>
    <submittedName>
        <fullName evidence="1">Unannotated protein</fullName>
    </submittedName>
</protein>
<evidence type="ECO:0000313" key="1">
    <source>
        <dbReference type="EMBL" id="CAB4549659.1"/>
    </source>
</evidence>
<sequence length="88" mass="9314">MPTGDRADEVSNEALAGHTAERELGFNVMWVMFEPGLLQEALGTVVPLLASGDLRPHVAASVPLEAGGHAIESLSNDRPYGSYVLQIA</sequence>
<dbReference type="AlphaFoldDB" id="A0A6J6CHI7"/>
<dbReference type="EMBL" id="CAEZSR010000024">
    <property type="protein sequence ID" value="CAB4549659.1"/>
    <property type="molecule type" value="Genomic_DNA"/>
</dbReference>
<proteinExistence type="predicted"/>
<reference evidence="1" key="1">
    <citation type="submission" date="2020-05" db="EMBL/GenBank/DDBJ databases">
        <authorList>
            <person name="Chiriac C."/>
            <person name="Salcher M."/>
            <person name="Ghai R."/>
            <person name="Kavagutti S V."/>
        </authorList>
    </citation>
    <scope>NUCLEOTIDE SEQUENCE</scope>
</reference>
<organism evidence="1">
    <name type="scientific">freshwater metagenome</name>
    <dbReference type="NCBI Taxonomy" id="449393"/>
    <lineage>
        <taxon>unclassified sequences</taxon>
        <taxon>metagenomes</taxon>
        <taxon>ecological metagenomes</taxon>
    </lineage>
</organism>
<name>A0A6J6CHI7_9ZZZZ</name>
<gene>
    <name evidence="1" type="ORF">UFOPK1493_00949</name>
</gene>